<protein>
    <submittedName>
        <fullName evidence="1">Uncharacterized protein</fullName>
    </submittedName>
</protein>
<dbReference type="EMBL" id="UINC01115950">
    <property type="protein sequence ID" value="SVC87345.1"/>
    <property type="molecule type" value="Genomic_DNA"/>
</dbReference>
<evidence type="ECO:0000313" key="1">
    <source>
        <dbReference type="EMBL" id="SVC87345.1"/>
    </source>
</evidence>
<sequence>MANHQTTIIVLFSGLTVAISMG</sequence>
<reference evidence="1" key="1">
    <citation type="submission" date="2018-05" db="EMBL/GenBank/DDBJ databases">
        <authorList>
            <person name="Lanie J.A."/>
            <person name="Ng W.-L."/>
            <person name="Kazmierczak K.M."/>
            <person name="Andrzejewski T.M."/>
            <person name="Davidsen T.M."/>
            <person name="Wayne K.J."/>
            <person name="Tettelin H."/>
            <person name="Glass J.I."/>
            <person name="Rusch D."/>
            <person name="Podicherti R."/>
            <person name="Tsui H.-C.T."/>
            <person name="Winkler M.E."/>
        </authorList>
    </citation>
    <scope>NUCLEOTIDE SEQUENCE</scope>
</reference>
<gene>
    <name evidence="1" type="ORF">METZ01_LOCUS340199</name>
</gene>
<proteinExistence type="predicted"/>
<name>A0A382QR22_9ZZZZ</name>
<feature type="non-terminal residue" evidence="1">
    <location>
        <position position="22"/>
    </location>
</feature>
<accession>A0A382QR22</accession>
<organism evidence="1">
    <name type="scientific">marine metagenome</name>
    <dbReference type="NCBI Taxonomy" id="408172"/>
    <lineage>
        <taxon>unclassified sequences</taxon>
        <taxon>metagenomes</taxon>
        <taxon>ecological metagenomes</taxon>
    </lineage>
</organism>
<dbReference type="AlphaFoldDB" id="A0A382QR22"/>